<dbReference type="AlphaFoldDB" id="A0A8C2XN01"/>
<dbReference type="InterPro" id="IPR036872">
    <property type="entry name" value="CH_dom_sf"/>
</dbReference>
<evidence type="ECO:0000313" key="3">
    <source>
        <dbReference type="Proteomes" id="UP000694565"/>
    </source>
</evidence>
<dbReference type="Ensembl" id="ENSCLMT00005020860.1">
    <property type="protein sequence ID" value="ENSCLMP00005019834.1"/>
    <property type="gene ID" value="ENSCLMG00005009943.1"/>
</dbReference>
<reference evidence="2" key="2">
    <citation type="submission" date="2025-09" db="UniProtKB">
        <authorList>
            <consortium name="Ensembl"/>
        </authorList>
    </citation>
    <scope>IDENTIFICATION</scope>
</reference>
<dbReference type="PANTHER" id="PTHR45912">
    <property type="entry name" value="CILIA- AND FLAGELLA-ASSOCIATED PROTEIN 47"/>
    <property type="match status" value="1"/>
</dbReference>
<reference evidence="2" key="1">
    <citation type="submission" date="2025-08" db="UniProtKB">
        <authorList>
            <consortium name="Ensembl"/>
        </authorList>
    </citation>
    <scope>IDENTIFICATION</scope>
</reference>
<evidence type="ECO:0000313" key="2">
    <source>
        <dbReference type="Ensembl" id="ENSCLMP00005019834.1"/>
    </source>
</evidence>
<dbReference type="GO" id="GO:0060271">
    <property type="term" value="P:cilium assembly"/>
    <property type="evidence" value="ECO:0007669"/>
    <property type="project" value="TreeGrafter"/>
</dbReference>
<feature type="region of interest" description="Disordered" evidence="1">
    <location>
        <begin position="23"/>
        <end position="46"/>
    </location>
</feature>
<evidence type="ECO:0008006" key="4">
    <source>
        <dbReference type="Google" id="ProtNLM"/>
    </source>
</evidence>
<keyword evidence="3" id="KW-1185">Reference proteome</keyword>
<dbReference type="GO" id="GO:0005929">
    <property type="term" value="C:cilium"/>
    <property type="evidence" value="ECO:0007669"/>
    <property type="project" value="TreeGrafter"/>
</dbReference>
<accession>A0A8C2XN01</accession>
<proteinExistence type="predicted"/>
<dbReference type="PANTHER" id="PTHR45912:SF3">
    <property type="entry name" value="CILIA- AND FLAGELLA-ASSOCIATED PROTEIN 47"/>
    <property type="match status" value="1"/>
</dbReference>
<dbReference type="GeneTree" id="ENSGT00940000163254"/>
<name>A0A8C2XN01_CYCLU</name>
<organism evidence="2 3">
    <name type="scientific">Cyclopterus lumpus</name>
    <name type="common">Lumpsucker</name>
    <dbReference type="NCBI Taxonomy" id="8103"/>
    <lineage>
        <taxon>Eukaryota</taxon>
        <taxon>Metazoa</taxon>
        <taxon>Chordata</taxon>
        <taxon>Craniata</taxon>
        <taxon>Vertebrata</taxon>
        <taxon>Euteleostomi</taxon>
        <taxon>Actinopterygii</taxon>
        <taxon>Neopterygii</taxon>
        <taxon>Teleostei</taxon>
        <taxon>Neoteleostei</taxon>
        <taxon>Acanthomorphata</taxon>
        <taxon>Eupercaria</taxon>
        <taxon>Perciformes</taxon>
        <taxon>Cottioidei</taxon>
        <taxon>Cottales</taxon>
        <taxon>Cyclopteridae</taxon>
        <taxon>Cyclopterus</taxon>
    </lineage>
</organism>
<protein>
    <recommendedName>
        <fullName evidence="4">Calponin-homology (CH) domain-containing protein</fullName>
    </recommendedName>
</protein>
<dbReference type="Proteomes" id="UP000694565">
    <property type="component" value="Unplaced"/>
</dbReference>
<sequence>ITVPETFTHTFVICEVLRTAPHSDSVSGQAGCSPDRDTPTNHGAPEFPAANSEEGLYYQNVLTAVERWFSHFGWPSGPHPISVPHTLRRYTQQLSSGATIDGKGHNYCIVVSRSVVDMLRHLTGKQIPGIPQSQAFSTDIDQRTDQLLQQHEAMLAFLSRVVLKIHPILIHPHIKDGSVFAQVLVLSRVSESGLNNATLKSGVVDGVPSVGSQPQASNVYSSCELRLLLWLNVHYQSMRKTVVPSARWIVNFDLDLTDGLVLAALLAAYCPYLICSHFQRMYSTTGSLEQILHNNIIVAQALTVLYHQLNQKKEIKISLTSVSCNRVTINQPD</sequence>
<evidence type="ECO:0000256" key="1">
    <source>
        <dbReference type="SAM" id="MobiDB-lite"/>
    </source>
</evidence>
<dbReference type="SUPFAM" id="SSF47576">
    <property type="entry name" value="Calponin-homology domain, CH-domain"/>
    <property type="match status" value="1"/>
</dbReference>